<organism evidence="1 2">
    <name type="scientific">Protopolystoma xenopodis</name>
    <dbReference type="NCBI Taxonomy" id="117903"/>
    <lineage>
        <taxon>Eukaryota</taxon>
        <taxon>Metazoa</taxon>
        <taxon>Spiralia</taxon>
        <taxon>Lophotrochozoa</taxon>
        <taxon>Platyhelminthes</taxon>
        <taxon>Monogenea</taxon>
        <taxon>Polyopisthocotylea</taxon>
        <taxon>Polystomatidea</taxon>
        <taxon>Polystomatidae</taxon>
        <taxon>Protopolystoma</taxon>
    </lineage>
</organism>
<comment type="caution">
    <text evidence="1">The sequence shown here is derived from an EMBL/GenBank/DDBJ whole genome shotgun (WGS) entry which is preliminary data.</text>
</comment>
<keyword evidence="2" id="KW-1185">Reference proteome</keyword>
<sequence>MVARWQPKGRLCLVTVPIVGSSKHGFYFSHWTVSVDDPYLQIPTFELAVIVLLGRGTYACKHTVQGPTLCPSKSHLSATLSPTIFC</sequence>
<evidence type="ECO:0000313" key="1">
    <source>
        <dbReference type="EMBL" id="VEL33205.1"/>
    </source>
</evidence>
<protein>
    <submittedName>
        <fullName evidence="1">Uncharacterized protein</fullName>
    </submittedName>
</protein>
<reference evidence="1" key="1">
    <citation type="submission" date="2018-11" db="EMBL/GenBank/DDBJ databases">
        <authorList>
            <consortium name="Pathogen Informatics"/>
        </authorList>
    </citation>
    <scope>NUCLEOTIDE SEQUENCE</scope>
</reference>
<proteinExistence type="predicted"/>
<gene>
    <name evidence="1" type="ORF">PXEA_LOCUS26645</name>
</gene>
<evidence type="ECO:0000313" key="2">
    <source>
        <dbReference type="Proteomes" id="UP000784294"/>
    </source>
</evidence>
<dbReference type="Proteomes" id="UP000784294">
    <property type="component" value="Unassembled WGS sequence"/>
</dbReference>
<dbReference type="AlphaFoldDB" id="A0A448XBV8"/>
<accession>A0A448XBV8</accession>
<dbReference type="EMBL" id="CAAALY010245358">
    <property type="protein sequence ID" value="VEL33205.1"/>
    <property type="molecule type" value="Genomic_DNA"/>
</dbReference>
<name>A0A448XBV8_9PLAT</name>